<dbReference type="AlphaFoldDB" id="A0A2X0XL16"/>
<dbReference type="SUPFAM" id="SSF55729">
    <property type="entry name" value="Acyl-CoA N-acyltransferases (Nat)"/>
    <property type="match status" value="1"/>
</dbReference>
<sequence length="171" mass="19359">MIIREATRHDSERIIAVMANAEASNFMLFGPGERNLAPKPFGEYIDKLYHSHHSALFIAEMDEQVVAYLIVQGNEPSRIAHRAYLVIGIHSDYRGRKIGTALFQHVENWAIVNGVHRLELTVMENNEAGVALYKKMGFDIEGTKRASLYVDGQYINEYYMSKLLIGKGTTL</sequence>
<dbReference type="GO" id="GO:0004145">
    <property type="term" value="F:diamine N-acetyltransferase activity"/>
    <property type="evidence" value="ECO:0007669"/>
    <property type="project" value="UniProtKB-EC"/>
</dbReference>
<dbReference type="PANTHER" id="PTHR43072:SF52">
    <property type="entry name" value="GCN5-RELATED N-ACETYLTRANSFERASE"/>
    <property type="match status" value="1"/>
</dbReference>
<keyword evidence="2" id="KW-0012">Acyltransferase</keyword>
<dbReference type="EMBL" id="UAQE01000001">
    <property type="protein sequence ID" value="SPT99649.1"/>
    <property type="molecule type" value="Genomic_DNA"/>
</dbReference>
<name>A0A2X0XL16_9BACI</name>
<dbReference type="EC" id="2.3.1.57" evidence="2"/>
<dbReference type="Pfam" id="PF00583">
    <property type="entry name" value="Acetyltransf_1"/>
    <property type="match status" value="1"/>
</dbReference>
<protein>
    <submittedName>
        <fullName evidence="2">GCN5-like N-acetyltransferase</fullName>
        <ecNumber evidence="2">2.3.1.57</ecNumber>
    </submittedName>
</protein>
<dbReference type="Proteomes" id="UP000251431">
    <property type="component" value="Unassembled WGS sequence"/>
</dbReference>
<organism evidence="2 3">
    <name type="scientific">Lysinibacillus capsici</name>
    <dbReference type="NCBI Taxonomy" id="2115968"/>
    <lineage>
        <taxon>Bacteria</taxon>
        <taxon>Bacillati</taxon>
        <taxon>Bacillota</taxon>
        <taxon>Bacilli</taxon>
        <taxon>Bacillales</taxon>
        <taxon>Bacillaceae</taxon>
        <taxon>Lysinibacillus</taxon>
    </lineage>
</organism>
<feature type="domain" description="N-acetyltransferase" evidence="1">
    <location>
        <begin position="1"/>
        <end position="165"/>
    </location>
</feature>
<dbReference type="InterPro" id="IPR017255">
    <property type="entry name" value="AcTrfase_GNAT_prd"/>
</dbReference>
<dbReference type="PIRSF" id="PIRSF037663">
    <property type="entry name" value="Acetyltransf_GNAT_prd"/>
    <property type="match status" value="1"/>
</dbReference>
<accession>A0A2X0XL16</accession>
<evidence type="ECO:0000259" key="1">
    <source>
        <dbReference type="PROSITE" id="PS51186"/>
    </source>
</evidence>
<gene>
    <name evidence="2" type="primary">speG_2</name>
    <name evidence="2" type="ORF">NCTC7582_02526</name>
</gene>
<dbReference type="RefSeq" id="WP_103117523.1">
    <property type="nucleotide sequence ID" value="NZ_CP185952.1"/>
</dbReference>
<dbReference type="InterPro" id="IPR016181">
    <property type="entry name" value="Acyl_CoA_acyltransferase"/>
</dbReference>
<evidence type="ECO:0000313" key="3">
    <source>
        <dbReference type="Proteomes" id="UP000251431"/>
    </source>
</evidence>
<dbReference type="Gene3D" id="3.40.630.30">
    <property type="match status" value="1"/>
</dbReference>
<reference evidence="2 3" key="1">
    <citation type="submission" date="2018-06" db="EMBL/GenBank/DDBJ databases">
        <authorList>
            <consortium name="Pathogen Informatics"/>
            <person name="Doyle S."/>
        </authorList>
    </citation>
    <scope>NUCLEOTIDE SEQUENCE [LARGE SCALE GENOMIC DNA]</scope>
    <source>
        <strain evidence="2 3">NCTC7582</strain>
    </source>
</reference>
<evidence type="ECO:0000313" key="2">
    <source>
        <dbReference type="EMBL" id="SPT99649.1"/>
    </source>
</evidence>
<dbReference type="PROSITE" id="PS51186">
    <property type="entry name" value="GNAT"/>
    <property type="match status" value="1"/>
</dbReference>
<dbReference type="PANTHER" id="PTHR43072">
    <property type="entry name" value="N-ACETYLTRANSFERASE"/>
    <property type="match status" value="1"/>
</dbReference>
<dbReference type="CDD" id="cd04301">
    <property type="entry name" value="NAT_SF"/>
    <property type="match status" value="1"/>
</dbReference>
<keyword evidence="2" id="KW-0808">Transferase</keyword>
<proteinExistence type="predicted"/>
<dbReference type="STRING" id="1421.A2J09_00385"/>
<dbReference type="InterPro" id="IPR000182">
    <property type="entry name" value="GNAT_dom"/>
</dbReference>